<evidence type="ECO:0000256" key="5">
    <source>
        <dbReference type="PIRSR" id="PIRSR002583-1"/>
    </source>
</evidence>
<accession>A0A5S5CXQ6</accession>
<organism evidence="7 8">
    <name type="scientific">Blastococcus xanthinilyticus</name>
    <dbReference type="NCBI Taxonomy" id="1564164"/>
    <lineage>
        <taxon>Bacteria</taxon>
        <taxon>Bacillati</taxon>
        <taxon>Actinomycetota</taxon>
        <taxon>Actinomycetes</taxon>
        <taxon>Geodermatophilales</taxon>
        <taxon>Geodermatophilaceae</taxon>
        <taxon>Blastococcus</taxon>
    </lineage>
</organism>
<dbReference type="GO" id="GO:0051082">
    <property type="term" value="F:unfolded protein binding"/>
    <property type="evidence" value="ECO:0007669"/>
    <property type="project" value="InterPro"/>
</dbReference>
<feature type="binding site" evidence="5">
    <location>
        <position position="60"/>
    </location>
    <ligand>
        <name>ATP</name>
        <dbReference type="ChEBI" id="CHEBI:30616"/>
    </ligand>
</feature>
<evidence type="ECO:0000256" key="2">
    <source>
        <dbReference type="ARBA" id="ARBA00022741"/>
    </source>
</evidence>
<reference evidence="7 8" key="1">
    <citation type="submission" date="2019-07" db="EMBL/GenBank/DDBJ databases">
        <title>Genomic Encyclopedia of Archaeal and Bacterial Type Strains, Phase II (KMG-II): from individual species to whole genera.</title>
        <authorList>
            <person name="Goeker M."/>
        </authorList>
    </citation>
    <scope>NUCLEOTIDE SEQUENCE [LARGE SCALE GENOMIC DNA]</scope>
    <source>
        <strain evidence="7 8">DSM 46842</strain>
    </source>
</reference>
<dbReference type="PRINTS" id="PR00775">
    <property type="entry name" value="HEATSHOCK90"/>
</dbReference>
<sequence>MTDGSPRDRVRSGGASEQPHASYPAPVRHSFQVDLRGVVDLLSAHLYSSPDVYVRELLQNAVDASTARGAAAAGVPVLVECHDRPGSAPVLSVEDEGVGLTVAEVHELLATIGSSSKRDTLLRPGQDYLGRFGIGLLSCFLVSDEIRVVTRSARGGPGVSWRGRSDGTYELRELPDGEGRARPGTTVWLTARPGLEDRLRPATVRALILRYAGLLEQPIVLRTATGDERLTGGPLPWVGRDTEQLLAWGERELGERFLDAVPLDLPAAGLTGVAFVLPQSPSPSSRQRNRVHLKRMLLSDAVDGLLPDWAFFVRAVVDTSALQPLASREGLYEDATLAAVRDGLGAALRSWLTDLAQREPERLQALVRVHALALKALAVHDDELLKLFAPWLPVDTSLGRMTLTEVTRRGPVRYAATTEDFGQMVQVATAESICLVNAGFTYDEELLQRLPEVLPAVDVERVEPEDLAAVLRPVEDTAGLAAAAALVGRCRPVLAPFSCDVEVREFSPASLPCLYTAGDGARFARELDETAQVADSFWAPMLGRIQAATEAPREATLVLNWRHPVVRQLAGPVGEHALRTAVEVLYLQALLLGRHPLRGRETTLLSGALGRLIEGSLDGTR</sequence>
<evidence type="ECO:0000256" key="3">
    <source>
        <dbReference type="ARBA" id="ARBA00022840"/>
    </source>
</evidence>
<feature type="compositionally biased region" description="Basic and acidic residues" evidence="6">
    <location>
        <begin position="1"/>
        <end position="11"/>
    </location>
</feature>
<dbReference type="NCBIfam" id="NF010683">
    <property type="entry name" value="PRK14083.1"/>
    <property type="match status" value="1"/>
</dbReference>
<feature type="binding site" evidence="5">
    <location>
        <position position="56"/>
    </location>
    <ligand>
        <name>ATP</name>
        <dbReference type="ChEBI" id="CHEBI:30616"/>
    </ligand>
</feature>
<dbReference type="InterPro" id="IPR001404">
    <property type="entry name" value="Hsp90_fam"/>
</dbReference>
<evidence type="ECO:0000256" key="6">
    <source>
        <dbReference type="SAM" id="MobiDB-lite"/>
    </source>
</evidence>
<keyword evidence="2 5" id="KW-0547">Nucleotide-binding</keyword>
<comment type="similarity">
    <text evidence="1">Belongs to the heat shock protein 90 family.</text>
</comment>
<evidence type="ECO:0000256" key="4">
    <source>
        <dbReference type="ARBA" id="ARBA00023186"/>
    </source>
</evidence>
<keyword evidence="8" id="KW-1185">Reference proteome</keyword>
<dbReference type="Proteomes" id="UP000322499">
    <property type="component" value="Unassembled WGS sequence"/>
</dbReference>
<dbReference type="AlphaFoldDB" id="A0A5S5CXQ6"/>
<dbReference type="InterPro" id="IPR036890">
    <property type="entry name" value="HATPase_C_sf"/>
</dbReference>
<comment type="caution">
    <text evidence="7">The sequence shown here is derived from an EMBL/GenBank/DDBJ whole genome shotgun (WGS) entry which is preliminary data.</text>
</comment>
<dbReference type="PIRSF" id="PIRSF002583">
    <property type="entry name" value="Hsp90"/>
    <property type="match status" value="1"/>
</dbReference>
<name>A0A5S5CXQ6_9ACTN</name>
<dbReference type="SUPFAM" id="SSF55874">
    <property type="entry name" value="ATPase domain of HSP90 chaperone/DNA topoisomerase II/histidine kinase"/>
    <property type="match status" value="1"/>
</dbReference>
<dbReference type="GO" id="GO:0140662">
    <property type="term" value="F:ATP-dependent protein folding chaperone"/>
    <property type="evidence" value="ECO:0007669"/>
    <property type="project" value="InterPro"/>
</dbReference>
<evidence type="ECO:0000313" key="8">
    <source>
        <dbReference type="Proteomes" id="UP000322499"/>
    </source>
</evidence>
<proteinExistence type="inferred from homology"/>
<dbReference type="Gene3D" id="3.30.565.10">
    <property type="entry name" value="Histidine kinase-like ATPase, C-terminal domain"/>
    <property type="match status" value="1"/>
</dbReference>
<feature type="binding site" evidence="5">
    <location>
        <position position="185"/>
    </location>
    <ligand>
        <name>ATP</name>
        <dbReference type="ChEBI" id="CHEBI:30616"/>
    </ligand>
</feature>
<keyword evidence="4" id="KW-0143">Chaperone</keyword>
<dbReference type="PANTHER" id="PTHR11528">
    <property type="entry name" value="HEAT SHOCK PROTEIN 90 FAMILY MEMBER"/>
    <property type="match status" value="1"/>
</dbReference>
<dbReference type="SUPFAM" id="SSF54211">
    <property type="entry name" value="Ribosomal protein S5 domain 2-like"/>
    <property type="match status" value="1"/>
</dbReference>
<evidence type="ECO:0000313" key="7">
    <source>
        <dbReference type="EMBL" id="TYP88557.1"/>
    </source>
</evidence>
<feature type="region of interest" description="Disordered" evidence="6">
    <location>
        <begin position="1"/>
        <end position="25"/>
    </location>
</feature>
<dbReference type="EMBL" id="VNHW01000004">
    <property type="protein sequence ID" value="TYP88557.1"/>
    <property type="molecule type" value="Genomic_DNA"/>
</dbReference>
<dbReference type="Pfam" id="PF13589">
    <property type="entry name" value="HATPase_c_3"/>
    <property type="match status" value="1"/>
</dbReference>
<dbReference type="InterPro" id="IPR020575">
    <property type="entry name" value="Hsp90_N"/>
</dbReference>
<gene>
    <name evidence="7" type="ORF">BD833_104265</name>
</gene>
<dbReference type="GO" id="GO:0005524">
    <property type="term" value="F:ATP binding"/>
    <property type="evidence" value="ECO:0007669"/>
    <property type="project" value="UniProtKB-KW"/>
</dbReference>
<dbReference type="Gene3D" id="3.30.230.80">
    <property type="match status" value="1"/>
</dbReference>
<keyword evidence="3 5" id="KW-0067">ATP-binding</keyword>
<protein>
    <submittedName>
        <fullName evidence="7">Molecular chaperone HtpG</fullName>
    </submittedName>
</protein>
<evidence type="ECO:0000256" key="1">
    <source>
        <dbReference type="ARBA" id="ARBA00008239"/>
    </source>
</evidence>
<dbReference type="GO" id="GO:0016887">
    <property type="term" value="F:ATP hydrolysis activity"/>
    <property type="evidence" value="ECO:0007669"/>
    <property type="project" value="InterPro"/>
</dbReference>
<feature type="binding site" evidence="5">
    <location>
        <position position="95"/>
    </location>
    <ligand>
        <name>ATP</name>
        <dbReference type="ChEBI" id="CHEBI:30616"/>
    </ligand>
</feature>
<dbReference type="InterPro" id="IPR020568">
    <property type="entry name" value="Ribosomal_Su5_D2-typ_SF"/>
</dbReference>